<protein>
    <submittedName>
        <fullName evidence="2">ATP synthase protein 8</fullName>
    </submittedName>
</protein>
<keyword evidence="1" id="KW-0472">Membrane</keyword>
<dbReference type="AlphaFoldDB" id="M4W6S9"/>
<reference evidence="2" key="2">
    <citation type="journal article" date="2015" name="BMC Genomics">
        <title>The mitochondrial genome of the chimpanzee louse, Pediculus schaeffi: insights into the process of mitochondrial genome fragmentation in the blood-sucking lice of great apes.</title>
        <authorList>
            <person name="Herd K.E."/>
            <person name="Barker S.C."/>
            <person name="Shao R."/>
        </authorList>
    </citation>
    <scope>NUCLEOTIDE SEQUENCE</scope>
</reference>
<dbReference type="EMBL" id="KC241886">
    <property type="protein sequence ID" value="AGI04235.1"/>
    <property type="molecule type" value="Genomic_DNA"/>
</dbReference>
<keyword evidence="1" id="KW-0812">Transmembrane</keyword>
<reference evidence="2" key="1">
    <citation type="journal article" date="2014" name="Med. Vet. Entomol.">
        <title>Second-generation sequencing of entire mitochondrial coding-regions (approximately 15.4 kb) holds promise for study of the phylogeny and taxonomy of human body lice and head lice.</title>
        <authorList>
            <person name="Xiong H."/>
            <person name="Campelo D."/>
            <person name="Pollack R.J."/>
            <person name="Raoult D."/>
            <person name="Shao R."/>
            <person name="Alem M."/>
            <person name="Ali J."/>
            <person name="Bilcha K."/>
            <person name="Barker S.C."/>
        </authorList>
    </citation>
    <scope>NUCLEOTIDE SEQUENCE</scope>
</reference>
<feature type="transmembrane region" description="Helical" evidence="1">
    <location>
        <begin position="6"/>
        <end position="30"/>
    </location>
</feature>
<proteinExistence type="predicted"/>
<organism evidence="2">
    <name type="scientific">Pediculus schaeffi</name>
    <name type="common">Louse</name>
    <dbReference type="NCBI Taxonomy" id="240286"/>
    <lineage>
        <taxon>Eukaryota</taxon>
        <taxon>Metazoa</taxon>
        <taxon>Ecdysozoa</taxon>
        <taxon>Arthropoda</taxon>
        <taxon>Hexapoda</taxon>
        <taxon>Insecta</taxon>
        <taxon>Pterygota</taxon>
        <taxon>Neoptera</taxon>
        <taxon>Paraneoptera</taxon>
        <taxon>Psocodea</taxon>
        <taxon>Troctomorpha</taxon>
        <taxon>Phthiraptera</taxon>
        <taxon>Anoplura</taxon>
        <taxon>Pediculidae</taxon>
        <taxon>Pediculus</taxon>
    </lineage>
</organism>
<evidence type="ECO:0000256" key="1">
    <source>
        <dbReference type="SAM" id="Phobius"/>
    </source>
</evidence>
<accession>M4W6S9</accession>
<gene>
    <name evidence="2" type="primary">atp8</name>
</gene>
<geneLocation type="mitochondrion" evidence="2"/>
<keyword evidence="2" id="KW-0496">Mitochondrion</keyword>
<sequence length="65" mass="7400">MPQLSPSLWVIYFMMIMLTVYMTLSITYFINPLSKSLSLLSSFSSKSFSHLSVSSVFSKSEKNVH</sequence>
<evidence type="ECO:0000313" key="2">
    <source>
        <dbReference type="EMBL" id="AGI04235.1"/>
    </source>
</evidence>
<keyword evidence="1" id="KW-1133">Transmembrane helix</keyword>
<name>M4W6S9_PEDSC</name>